<keyword evidence="9 21" id="KW-0418">Kinase</keyword>
<keyword evidence="17" id="KW-0472">Membrane</keyword>
<evidence type="ECO:0000313" key="22">
    <source>
        <dbReference type="Proteomes" id="UP000269591"/>
    </source>
</evidence>
<keyword evidence="12" id="KW-0902">Two-component regulatory system</keyword>
<evidence type="ECO:0000256" key="12">
    <source>
        <dbReference type="ARBA" id="ARBA00023012"/>
    </source>
</evidence>
<evidence type="ECO:0000256" key="15">
    <source>
        <dbReference type="SAM" id="Coils"/>
    </source>
</evidence>
<evidence type="ECO:0000256" key="2">
    <source>
        <dbReference type="ARBA" id="ARBA00004236"/>
    </source>
</evidence>
<dbReference type="AlphaFoldDB" id="A0A3N0B054"/>
<keyword evidence="5" id="KW-0597">Phosphoprotein</keyword>
<dbReference type="Pfam" id="PF00512">
    <property type="entry name" value="HisKA"/>
    <property type="match status" value="1"/>
</dbReference>
<evidence type="ECO:0000259" key="18">
    <source>
        <dbReference type="PROSITE" id="PS50109"/>
    </source>
</evidence>
<dbReference type="Pfam" id="PF00672">
    <property type="entry name" value="HAMP"/>
    <property type="match status" value="1"/>
</dbReference>
<evidence type="ECO:0000256" key="9">
    <source>
        <dbReference type="ARBA" id="ARBA00022777"/>
    </source>
</evidence>
<keyword evidence="6" id="KW-0808">Transferase</keyword>
<proteinExistence type="inferred from homology"/>
<feature type="transmembrane region" description="Helical" evidence="17">
    <location>
        <begin position="12"/>
        <end position="33"/>
    </location>
</feature>
<dbReference type="PROSITE" id="PS50109">
    <property type="entry name" value="HIS_KIN"/>
    <property type="match status" value="1"/>
</dbReference>
<dbReference type="CDD" id="cd16922">
    <property type="entry name" value="HATPase_EvgS-ArcB-TorS-like"/>
    <property type="match status" value="1"/>
</dbReference>
<evidence type="ECO:0000256" key="14">
    <source>
        <dbReference type="PROSITE-ProRule" id="PRU00433"/>
    </source>
</evidence>
<evidence type="ECO:0000256" key="13">
    <source>
        <dbReference type="ARBA" id="ARBA00074306"/>
    </source>
</evidence>
<dbReference type="InterPro" id="IPR036890">
    <property type="entry name" value="HATPase_C_sf"/>
</dbReference>
<dbReference type="InterPro" id="IPR050736">
    <property type="entry name" value="Sensor_HK_Regulatory"/>
</dbReference>
<keyword evidence="22" id="KW-1185">Reference proteome</keyword>
<dbReference type="FunFam" id="3.30.565.10:FF:000010">
    <property type="entry name" value="Sensor histidine kinase RcsC"/>
    <property type="match status" value="1"/>
</dbReference>
<dbReference type="InterPro" id="IPR009056">
    <property type="entry name" value="Cyt_c-like_dom"/>
</dbReference>
<dbReference type="CDD" id="cd00082">
    <property type="entry name" value="HisKA"/>
    <property type="match status" value="1"/>
</dbReference>
<dbReference type="InterPro" id="IPR003661">
    <property type="entry name" value="HisK_dim/P_dom"/>
</dbReference>
<feature type="transmembrane region" description="Helical" evidence="17">
    <location>
        <begin position="212"/>
        <end position="234"/>
    </location>
</feature>
<keyword evidence="8 14" id="KW-0479">Metal-binding</keyword>
<dbReference type="GO" id="GO:0009055">
    <property type="term" value="F:electron transfer activity"/>
    <property type="evidence" value="ECO:0007669"/>
    <property type="project" value="InterPro"/>
</dbReference>
<dbReference type="CDD" id="cd06225">
    <property type="entry name" value="HAMP"/>
    <property type="match status" value="1"/>
</dbReference>
<dbReference type="InterPro" id="IPR003660">
    <property type="entry name" value="HAMP_dom"/>
</dbReference>
<keyword evidence="10 17" id="KW-1133">Transmembrane helix</keyword>
<evidence type="ECO:0000256" key="10">
    <source>
        <dbReference type="ARBA" id="ARBA00022989"/>
    </source>
</evidence>
<evidence type="ECO:0000256" key="5">
    <source>
        <dbReference type="ARBA" id="ARBA00022553"/>
    </source>
</evidence>
<dbReference type="Pfam" id="PF02518">
    <property type="entry name" value="HATPase_c"/>
    <property type="match status" value="1"/>
</dbReference>
<evidence type="ECO:0000256" key="4">
    <source>
        <dbReference type="ARBA" id="ARBA00012438"/>
    </source>
</evidence>
<dbReference type="SMART" id="SM00387">
    <property type="entry name" value="HATPase_c"/>
    <property type="match status" value="1"/>
</dbReference>
<dbReference type="GO" id="GO:0005886">
    <property type="term" value="C:plasma membrane"/>
    <property type="evidence" value="ECO:0007669"/>
    <property type="project" value="UniProtKB-SubCell"/>
</dbReference>
<accession>A0A3N0B054</accession>
<reference evidence="22" key="1">
    <citation type="submission" date="2018-05" db="EMBL/GenBank/DDBJ databases">
        <title>Genome Sequencing of selected type strains of the family Eggerthellaceae.</title>
        <authorList>
            <person name="Danylec N."/>
            <person name="Stoll D.A."/>
            <person name="Doetsch A."/>
            <person name="Huch M."/>
        </authorList>
    </citation>
    <scope>NUCLEOTIDE SEQUENCE [LARGE SCALE GENOMIC DNA]</scope>
    <source>
        <strain evidence="22">DSM 24851</strain>
    </source>
</reference>
<feature type="region of interest" description="Disordered" evidence="16">
    <location>
        <begin position="565"/>
        <end position="593"/>
    </location>
</feature>
<dbReference type="PROSITE" id="PS50885">
    <property type="entry name" value="HAMP"/>
    <property type="match status" value="1"/>
</dbReference>
<protein>
    <recommendedName>
        <fullName evidence="13">Circadian input-output histidine kinase CikA</fullName>
        <ecNumber evidence="4">2.7.13.3</ecNumber>
    </recommendedName>
</protein>
<evidence type="ECO:0000313" key="21">
    <source>
        <dbReference type="EMBL" id="RNL40501.1"/>
    </source>
</evidence>
<evidence type="ECO:0000256" key="6">
    <source>
        <dbReference type="ARBA" id="ARBA00022679"/>
    </source>
</evidence>
<evidence type="ECO:0000259" key="19">
    <source>
        <dbReference type="PROSITE" id="PS50885"/>
    </source>
</evidence>
<comment type="caution">
    <text evidence="21">The sequence shown here is derived from an EMBL/GenBank/DDBJ whole genome shotgun (WGS) entry which is preliminary data.</text>
</comment>
<evidence type="ECO:0000256" key="3">
    <source>
        <dbReference type="ARBA" id="ARBA00006402"/>
    </source>
</evidence>
<dbReference type="PANTHER" id="PTHR43711">
    <property type="entry name" value="TWO-COMPONENT HISTIDINE KINASE"/>
    <property type="match status" value="1"/>
</dbReference>
<dbReference type="GO" id="GO:0020037">
    <property type="term" value="F:heme binding"/>
    <property type="evidence" value="ECO:0007669"/>
    <property type="project" value="InterPro"/>
</dbReference>
<organism evidence="21 22">
    <name type="scientific">Slackia equolifaciens</name>
    <dbReference type="NCBI Taxonomy" id="498718"/>
    <lineage>
        <taxon>Bacteria</taxon>
        <taxon>Bacillati</taxon>
        <taxon>Actinomycetota</taxon>
        <taxon>Coriobacteriia</taxon>
        <taxon>Eggerthellales</taxon>
        <taxon>Eggerthellaceae</taxon>
        <taxon>Slackia</taxon>
    </lineage>
</organism>
<dbReference type="EMBL" id="QIBX01000006">
    <property type="protein sequence ID" value="RNL40501.1"/>
    <property type="molecule type" value="Genomic_DNA"/>
</dbReference>
<dbReference type="SMART" id="SM00304">
    <property type="entry name" value="HAMP"/>
    <property type="match status" value="1"/>
</dbReference>
<keyword evidence="15" id="KW-0175">Coiled coil</keyword>
<dbReference type="RefSeq" id="WP_123208653.1">
    <property type="nucleotide sequence ID" value="NZ_JBHTHO010000005.1"/>
</dbReference>
<dbReference type="GO" id="GO:0046872">
    <property type="term" value="F:metal ion binding"/>
    <property type="evidence" value="ECO:0007669"/>
    <property type="project" value="UniProtKB-KW"/>
</dbReference>
<dbReference type="InterPro" id="IPR003594">
    <property type="entry name" value="HATPase_dom"/>
</dbReference>
<evidence type="ECO:0000256" key="7">
    <source>
        <dbReference type="ARBA" id="ARBA00022692"/>
    </source>
</evidence>
<keyword evidence="11 14" id="KW-0408">Iron</keyword>
<keyword evidence="14" id="KW-0349">Heme</keyword>
<evidence type="ECO:0000256" key="11">
    <source>
        <dbReference type="ARBA" id="ARBA00023004"/>
    </source>
</evidence>
<sequence length="593" mass="64920">MDAGKIKLKTKFGVLIVALFVVSLVASSLWTSYSQRQQTLNELREKGLVLSQQMTAVWDFMSANQDRFEASSFSETGSYQGLHCAIAGRSIAQLFTNESGYVTRFVNFDPRNIEDTPDDFEAAALDAFHADPSLTEYCAVTEYDGQQVFRYLAPMKIERTCLECHGEPKGEIDITGHPKEGWAIDDIGGAISIVIPMDLYVSAEQDSVLQNVVFFIVVLVACLLIVYLTLSHLVTKPLGKIRQGVSRIQTGDLDVRLDGAESSAEMNTLAAEFNDMAHELSDLYEGLEAQVDDRTAQLAHANEVLERQRVQLEEANELLRNDNEYKSNFLAMMSHELRTPLTSILAYAELLNREGNPVDEKEAEASREIEANGRVLLAMINDILEISRLDAGKTQLALETVDMGDVVGLVQSVVGPLARRNGVKFTCDINPDVPLIQGDFEKIRHVLENLCGNAMKFTPEGGSVHLAVERDAAAHEVVLKVIDTGIGIAEKDQQRIFEKFVQVDSSVSRKYNGTGLGLALAKEYAEMHGGSIAVQSKPGQGSTFTVRLPEDPTNVTGASSDLATTQFGEASAPEPTCDACEATGAEASREEER</sequence>
<dbReference type="InterPro" id="IPR004358">
    <property type="entry name" value="Sig_transdc_His_kin-like_C"/>
</dbReference>
<feature type="domain" description="Histidine kinase" evidence="18">
    <location>
        <begin position="332"/>
        <end position="552"/>
    </location>
</feature>
<comment type="subcellular location">
    <subcellularLocation>
        <location evidence="2">Cell membrane</location>
    </subcellularLocation>
</comment>
<gene>
    <name evidence="21" type="ORF">DMP06_05060</name>
</gene>
<feature type="domain" description="Cytochrome c" evidence="20">
    <location>
        <begin position="140"/>
        <end position="277"/>
    </location>
</feature>
<dbReference type="PROSITE" id="PS51007">
    <property type="entry name" value="CYTC"/>
    <property type="match status" value="1"/>
</dbReference>
<evidence type="ECO:0000256" key="1">
    <source>
        <dbReference type="ARBA" id="ARBA00000085"/>
    </source>
</evidence>
<comment type="catalytic activity">
    <reaction evidence="1">
        <text>ATP + protein L-histidine = ADP + protein N-phospho-L-histidine.</text>
        <dbReference type="EC" id="2.7.13.3"/>
    </reaction>
</comment>
<dbReference type="PRINTS" id="PR00344">
    <property type="entry name" value="BCTRLSENSOR"/>
</dbReference>
<evidence type="ECO:0000256" key="16">
    <source>
        <dbReference type="SAM" id="MobiDB-lite"/>
    </source>
</evidence>
<feature type="coiled-coil region" evidence="15">
    <location>
        <begin position="270"/>
        <end position="325"/>
    </location>
</feature>
<dbReference type="Gene3D" id="6.10.340.10">
    <property type="match status" value="1"/>
</dbReference>
<dbReference type="GO" id="GO:0000155">
    <property type="term" value="F:phosphorelay sensor kinase activity"/>
    <property type="evidence" value="ECO:0007669"/>
    <property type="project" value="InterPro"/>
</dbReference>
<dbReference type="Pfam" id="PF11845">
    <property type="entry name" value="Tll0287-like"/>
    <property type="match status" value="1"/>
</dbReference>
<dbReference type="Gene3D" id="1.10.287.130">
    <property type="match status" value="1"/>
</dbReference>
<keyword evidence="7 17" id="KW-0812">Transmembrane</keyword>
<dbReference type="SUPFAM" id="SSF55874">
    <property type="entry name" value="ATPase domain of HSP90 chaperone/DNA topoisomerase II/histidine kinase"/>
    <property type="match status" value="1"/>
</dbReference>
<dbReference type="SMART" id="SM00388">
    <property type="entry name" value="HisKA"/>
    <property type="match status" value="1"/>
</dbReference>
<dbReference type="OrthoDB" id="9786919at2"/>
<dbReference type="InterPro" id="IPR005467">
    <property type="entry name" value="His_kinase_dom"/>
</dbReference>
<dbReference type="SUPFAM" id="SSF158472">
    <property type="entry name" value="HAMP domain-like"/>
    <property type="match status" value="1"/>
</dbReference>
<comment type="similarity">
    <text evidence="3">In the N-terminal section; belongs to the phytochrome family.</text>
</comment>
<evidence type="ECO:0000256" key="8">
    <source>
        <dbReference type="ARBA" id="ARBA00022723"/>
    </source>
</evidence>
<feature type="domain" description="HAMP" evidence="19">
    <location>
        <begin position="232"/>
        <end position="285"/>
    </location>
</feature>
<dbReference type="SUPFAM" id="SSF47384">
    <property type="entry name" value="Homodimeric domain of signal transducing histidine kinase"/>
    <property type="match status" value="1"/>
</dbReference>
<dbReference type="Gene3D" id="3.30.565.10">
    <property type="entry name" value="Histidine kinase-like ATPase, C-terminal domain"/>
    <property type="match status" value="1"/>
</dbReference>
<evidence type="ECO:0000259" key="20">
    <source>
        <dbReference type="PROSITE" id="PS51007"/>
    </source>
</evidence>
<dbReference type="Proteomes" id="UP000269591">
    <property type="component" value="Unassembled WGS sequence"/>
</dbReference>
<evidence type="ECO:0000256" key="17">
    <source>
        <dbReference type="SAM" id="Phobius"/>
    </source>
</evidence>
<dbReference type="EC" id="2.7.13.3" evidence="4"/>
<name>A0A3N0B054_9ACTN</name>
<dbReference type="InterPro" id="IPR021796">
    <property type="entry name" value="Tll0287-like_dom"/>
</dbReference>
<dbReference type="InterPro" id="IPR036097">
    <property type="entry name" value="HisK_dim/P_sf"/>
</dbReference>
<dbReference type="PANTHER" id="PTHR43711:SF26">
    <property type="entry name" value="SENSOR HISTIDINE KINASE RCSC"/>
    <property type="match status" value="1"/>
</dbReference>